<keyword evidence="2" id="KW-0472">Membrane</keyword>
<feature type="transmembrane region" description="Helical" evidence="2">
    <location>
        <begin position="144"/>
        <end position="169"/>
    </location>
</feature>
<evidence type="ECO:0000256" key="1">
    <source>
        <dbReference type="SAM" id="MobiDB-lite"/>
    </source>
</evidence>
<feature type="region of interest" description="Disordered" evidence="1">
    <location>
        <begin position="1044"/>
        <end position="1071"/>
    </location>
</feature>
<feature type="transmembrane region" description="Helical" evidence="2">
    <location>
        <begin position="1200"/>
        <end position="1223"/>
    </location>
</feature>
<feature type="transmembrane region" description="Helical" evidence="2">
    <location>
        <begin position="1344"/>
        <end position="1365"/>
    </location>
</feature>
<keyword evidence="5" id="KW-1185">Reference proteome</keyword>
<evidence type="ECO:0000313" key="5">
    <source>
        <dbReference type="Proteomes" id="UP000076722"/>
    </source>
</evidence>
<keyword evidence="2" id="KW-0812">Transmembrane</keyword>
<feature type="transmembrane region" description="Helical" evidence="2">
    <location>
        <begin position="103"/>
        <end position="124"/>
    </location>
</feature>
<dbReference type="Pfam" id="PF20153">
    <property type="entry name" value="DUF6535"/>
    <property type="match status" value="2"/>
</dbReference>
<dbReference type="STRING" id="1314777.A0A164T503"/>
<feature type="transmembrane region" description="Helical" evidence="2">
    <location>
        <begin position="204"/>
        <end position="230"/>
    </location>
</feature>
<feature type="transmembrane region" description="Helical" evidence="2">
    <location>
        <begin position="1252"/>
        <end position="1275"/>
    </location>
</feature>
<feature type="transmembrane region" description="Helical" evidence="2">
    <location>
        <begin position="1305"/>
        <end position="1332"/>
    </location>
</feature>
<organism evidence="4 5">
    <name type="scientific">Sistotremastrum niveocremeum HHB9708</name>
    <dbReference type="NCBI Taxonomy" id="1314777"/>
    <lineage>
        <taxon>Eukaryota</taxon>
        <taxon>Fungi</taxon>
        <taxon>Dikarya</taxon>
        <taxon>Basidiomycota</taxon>
        <taxon>Agaricomycotina</taxon>
        <taxon>Agaricomycetes</taxon>
        <taxon>Sistotremastrales</taxon>
        <taxon>Sistotremastraceae</taxon>
        <taxon>Sertulicium</taxon>
        <taxon>Sertulicium niveocremeum</taxon>
    </lineage>
</organism>
<accession>A0A164T503</accession>
<proteinExistence type="predicted"/>
<dbReference type="Proteomes" id="UP000076722">
    <property type="component" value="Unassembled WGS sequence"/>
</dbReference>
<keyword evidence="2" id="KW-1133">Transmembrane helix</keyword>
<feature type="domain" description="DUF6535" evidence="3">
    <location>
        <begin position="1179"/>
        <end position="1332"/>
    </location>
</feature>
<dbReference type="InterPro" id="IPR045338">
    <property type="entry name" value="DUF6535"/>
</dbReference>
<evidence type="ECO:0000313" key="4">
    <source>
        <dbReference type="EMBL" id="KZS92087.1"/>
    </source>
</evidence>
<dbReference type="OrthoDB" id="3235960at2759"/>
<protein>
    <recommendedName>
        <fullName evidence="3">DUF6535 domain-containing protein</fullName>
    </recommendedName>
</protein>
<feature type="transmembrane region" description="Helical" evidence="2">
    <location>
        <begin position="242"/>
        <end position="263"/>
    </location>
</feature>
<reference evidence="4 5" key="1">
    <citation type="journal article" date="2016" name="Mol. Biol. Evol.">
        <title>Comparative Genomics of Early-Diverging Mushroom-Forming Fungi Provides Insights into the Origins of Lignocellulose Decay Capabilities.</title>
        <authorList>
            <person name="Nagy L.G."/>
            <person name="Riley R."/>
            <person name="Tritt A."/>
            <person name="Adam C."/>
            <person name="Daum C."/>
            <person name="Floudas D."/>
            <person name="Sun H."/>
            <person name="Yadav J.S."/>
            <person name="Pangilinan J."/>
            <person name="Larsson K.H."/>
            <person name="Matsuura K."/>
            <person name="Barry K."/>
            <person name="Labutti K."/>
            <person name="Kuo R."/>
            <person name="Ohm R.A."/>
            <person name="Bhattacharya S.S."/>
            <person name="Shirouzu T."/>
            <person name="Yoshinaga Y."/>
            <person name="Martin F.M."/>
            <person name="Grigoriev I.V."/>
            <person name="Hibbett D.S."/>
        </authorList>
    </citation>
    <scope>NUCLEOTIDE SEQUENCE [LARGE SCALE GENOMIC DNA]</scope>
    <source>
        <strain evidence="4 5">HHB9708</strain>
    </source>
</reference>
<evidence type="ECO:0000259" key="3">
    <source>
        <dbReference type="Pfam" id="PF20153"/>
    </source>
</evidence>
<name>A0A164T503_9AGAM</name>
<dbReference type="EMBL" id="KV419412">
    <property type="protein sequence ID" value="KZS92087.1"/>
    <property type="molecule type" value="Genomic_DNA"/>
</dbReference>
<sequence>MADPEPPAPIPAPAAANGDLGAKFDKMIELMQHQNELIADQGKTLKSHSTMLETLKTDALKNDQAMEGRSLRDRLTWNVLRKEATAKTKEKVDEWKDLMQLSLVFNAIFLTVVTAFIAPVIQAFTSTPTNSTSDSSSKPPLPPLSTQFVALFFYLALIVSILNAVLCVLGMQWASRLLAIPVGKDDLERTLAHEKRRALAEGKLLPLMGVLFWTLLLSIGFFIVGLLIQVWALSFACSKPSFVLVVAAAISTGLSVIILGVILSTTYHAAITESSPFESPLSAAMRPALQWFRLHILRKDAPTTSATDKGAAHSQKKSVDELIQMEEKDTDNLKALKTYARLVLNTTDAEVLERAVPSFEIGEWYDARDTLWDVFLAVRERFLATDTSFRVKETVHKQLVYCREWSGWKGWLGRWRSDVEGNVITRFCRDQCSDLVRGSHESHRQFFSSWVFFTSLDPDNRDLRGDPDDSYETSVARVLSSFDQNGKLGNRFDVFRSAVDECDSLLRDGRSDDVIFILSHCDRSSIIRSLLRNPHMEWLEIRDIVAYITRGNEVAVLEEMAKFFSNLPDMKLVFGDLLVIEFLGSLVPSLPSTFTLPRSFDLAPVLTLRLRSYDFFQLCLELLSDDNIQNTKIRDRAKFYLEPHWGLIALPPPSPQELQDLVDALHSYQDNMACEDLEKSFVDAVKQCDSLCLEGRRDELTLILSHVDRVSLLGLILRNPHFCGRHISALMPLTIEGNEPEHIRAAPVVLASIPPMSPSDGDLPIIAFLAFLIPLLPSKYVVPPDFDLSQALTPFIRYAPDQRTWRKNSDTLMHYLHRGAFNVLSDQDSVRKFLDTCIRPFRWMRDWNQDQRTSALTHERAVELQKKLDVLDPAAAPSISSPIIEDRPAALDPEETVQPRAVVLRTRDAFRRRLGDIWSRNWIGRTADVAGDVEMAMTSRWISEIPKRFSIKRVMILTLAEKMLIIAGIAITRHPNRPRFFVATRHDFKLEAGSPDLERTFLDFQSLIQLMASTFSPLIMNETSTSLTGGLIASTISCSYSHTLNPSSSSPLPHPPRPSSSPIVSGHLPPTSLEMADLEPQVIVTTKDGSSSSIGDLGSKFDVMIDLMKSHIAIVTEQSKTQTEQSQLLRHHSKMLEALEKDATRGIVQLFISVARQLTDKVVDDKAYEGRGLKAESTWGALDKEALAKIKVLVDGWKDLMNVSLIFIALFLTVVTAFISPIIQSFSTPSSANSSPSSKPPPPSTSLQLVTLFYYLALTFSIFNSVMCVLGMQWASKLLSVPLGKTNLQRTLNRERRKLLAEQRLLPLMSVLFWTLLLSIGFFVIGFLIQFWDLSFSFDEHASILIFGAVAATALAITILGVILATTYHATVHANSPFESPLSSASIATWAWLKRVMRKPERENKKAKGGAQRWYHHVFTIKLLNRFHRRLQSFAPWFLVHPPLSPEPASHELWEEERDTGRFFQDEDERKKKEYTPIEILMQENEDDRETVQALKAYARLVINTNDTEVLERAVPSFEIGEWCKSGGELLLIFLAVRERFLATDTSFRVKETVNKQLVYCRQWSGWRNEYERWRWDLEGNAITRWCRDQCNDLARGSHESHRQFFSAWVFFKSFDPHNRDLRGSPWGDSYEESVALVLSSFDQKGKLGDRRDVFCSAVEECISLLHDGRPDGRPDDVTRILSRGDRASLLRSLLRNQICAWGVIKDIIGLTTRGKEVAVLEELASFLSVLPGVKSLGWDLLVIDFLGSLIPSLPSTFTVPQSFDLAPTLSLFLHYRSTIRISLLHYSDTLIYFLDHGGFEGLSSLWPAHDFFQLCLTLSSDGTPQSMNRRDRAKFYLEPHRGLVALPPPSPEELRNLLDDLQSYQHNRASEDLEKNFIKAVIECDYFSREGRQAEIKVFLSQFDRVPLLRLVLQNPHFSGQRISSLIRVIIEVNELECIGAAPAMLANIPPIARSDGDLPVLAFLAALIPFLPPDYIVPPDFDLSQTLTLFMQNDLNKQTWRKNSDTLMHYLDRGAIETSSDVDSVRRFLNLCRDPYDDVFAWWSRDHRTDDHTRDRALELLDKLDAPRAVTIQEASSVDLVTKSTSLPAPAKAKTVDTEELPRHGKWHVFGQWIREMWRGKQKAQMTSSGGDVEMALRPPSIIEDPWNV</sequence>
<evidence type="ECO:0000256" key="2">
    <source>
        <dbReference type="SAM" id="Phobius"/>
    </source>
</evidence>
<gene>
    <name evidence="4" type="ORF">SISNIDRAFT_513003</name>
</gene>
<feature type="domain" description="DUF6535" evidence="3">
    <location>
        <begin position="77"/>
        <end position="232"/>
    </location>
</feature>